<sequence>MNAEASDRAVAHECEGLEDLGAAVLAQAEGWIENGVGEDVGLALVQNALPLIEDTGHLTRLQRRSHAQVLLGLLLLLDDPMAGGIATELVELLHGAATEARVLAS</sequence>
<keyword evidence="2" id="KW-1185">Reference proteome</keyword>
<accession>A0A7Y9DTW2</accession>
<gene>
    <name evidence="1" type="ORF">BJ983_001174</name>
</gene>
<dbReference type="Proteomes" id="UP000535890">
    <property type="component" value="Unassembled WGS sequence"/>
</dbReference>
<evidence type="ECO:0000313" key="2">
    <source>
        <dbReference type="Proteomes" id="UP000535890"/>
    </source>
</evidence>
<evidence type="ECO:0000313" key="1">
    <source>
        <dbReference type="EMBL" id="NYD35072.1"/>
    </source>
</evidence>
<organism evidence="1 2">
    <name type="scientific">Actinomycetospora corticicola</name>
    <dbReference type="NCBI Taxonomy" id="663602"/>
    <lineage>
        <taxon>Bacteria</taxon>
        <taxon>Bacillati</taxon>
        <taxon>Actinomycetota</taxon>
        <taxon>Actinomycetes</taxon>
        <taxon>Pseudonocardiales</taxon>
        <taxon>Pseudonocardiaceae</taxon>
        <taxon>Actinomycetospora</taxon>
    </lineage>
</organism>
<comment type="caution">
    <text evidence="1">The sequence shown here is derived from an EMBL/GenBank/DDBJ whole genome shotgun (WGS) entry which is preliminary data.</text>
</comment>
<dbReference type="EMBL" id="JACCBN010000001">
    <property type="protein sequence ID" value="NYD35072.1"/>
    <property type="molecule type" value="Genomic_DNA"/>
</dbReference>
<reference evidence="1 2" key="1">
    <citation type="submission" date="2020-07" db="EMBL/GenBank/DDBJ databases">
        <title>Sequencing the genomes of 1000 actinobacteria strains.</title>
        <authorList>
            <person name="Klenk H.-P."/>
        </authorList>
    </citation>
    <scope>NUCLEOTIDE SEQUENCE [LARGE SCALE GENOMIC DNA]</scope>
    <source>
        <strain evidence="1 2">DSM 45772</strain>
    </source>
</reference>
<protein>
    <submittedName>
        <fullName evidence="1">Uncharacterized protein</fullName>
    </submittedName>
</protein>
<dbReference type="RefSeq" id="WP_179792963.1">
    <property type="nucleotide sequence ID" value="NZ_BAABHP010000004.1"/>
</dbReference>
<dbReference type="AlphaFoldDB" id="A0A7Y9DTW2"/>
<proteinExistence type="predicted"/>
<name>A0A7Y9DTW2_9PSEU</name>